<feature type="transmembrane region" description="Helical" evidence="2">
    <location>
        <begin position="75"/>
        <end position="92"/>
    </location>
</feature>
<dbReference type="OrthoDB" id="9811720at2"/>
<reference evidence="4 5" key="1">
    <citation type="submission" date="2019-06" db="EMBL/GenBank/DDBJ databases">
        <title>Genomic Encyclopedia of Type Strains, Phase IV (KMG-V): Genome sequencing to study the core and pangenomes of soil and plant-associated prokaryotes.</title>
        <authorList>
            <person name="Whitman W."/>
        </authorList>
    </citation>
    <scope>NUCLEOTIDE SEQUENCE [LARGE SCALE GENOMIC DNA]</scope>
    <source>
        <strain evidence="4 5">BR 11140</strain>
    </source>
</reference>
<dbReference type="Gene3D" id="3.10.580.10">
    <property type="entry name" value="CBS-domain"/>
    <property type="match status" value="1"/>
</dbReference>
<dbReference type="Gene3D" id="3.90.1280.20">
    <property type="match status" value="1"/>
</dbReference>
<protein>
    <submittedName>
        <fullName evidence="4">CBS domain-containing membrane protein</fullName>
    </submittedName>
</protein>
<comment type="caution">
    <text evidence="4">The sequence shown here is derived from an EMBL/GenBank/DDBJ whole genome shotgun (WGS) entry which is preliminary data.</text>
</comment>
<feature type="transmembrane region" description="Helical" evidence="2">
    <location>
        <begin position="99"/>
        <end position="119"/>
    </location>
</feature>
<dbReference type="AlphaFoldDB" id="A0A560HSF2"/>
<feature type="domain" description="CBS" evidence="3">
    <location>
        <begin position="293"/>
        <end position="350"/>
    </location>
</feature>
<dbReference type="InterPro" id="IPR007065">
    <property type="entry name" value="HPP"/>
</dbReference>
<dbReference type="InterPro" id="IPR046342">
    <property type="entry name" value="CBS_dom_sf"/>
</dbReference>
<dbReference type="InterPro" id="IPR000644">
    <property type="entry name" value="CBS_dom"/>
</dbReference>
<dbReference type="EMBL" id="VITT01000026">
    <property type="protein sequence ID" value="TWB49528.1"/>
    <property type="molecule type" value="Genomic_DNA"/>
</dbReference>
<keyword evidence="1" id="KW-0129">CBS domain</keyword>
<dbReference type="Proteomes" id="UP000318050">
    <property type="component" value="Unassembled WGS sequence"/>
</dbReference>
<evidence type="ECO:0000256" key="2">
    <source>
        <dbReference type="SAM" id="Phobius"/>
    </source>
</evidence>
<keyword evidence="2" id="KW-1133">Transmembrane helix</keyword>
<dbReference type="SMART" id="SM00116">
    <property type="entry name" value="CBS"/>
    <property type="match status" value="1"/>
</dbReference>
<organism evidence="4 5">
    <name type="scientific">Nitrospirillum amazonense</name>
    <dbReference type="NCBI Taxonomy" id="28077"/>
    <lineage>
        <taxon>Bacteria</taxon>
        <taxon>Pseudomonadati</taxon>
        <taxon>Pseudomonadota</taxon>
        <taxon>Alphaproteobacteria</taxon>
        <taxon>Rhodospirillales</taxon>
        <taxon>Azospirillaceae</taxon>
        <taxon>Nitrospirillum</taxon>
    </lineage>
</organism>
<feature type="domain" description="CBS" evidence="3">
    <location>
        <begin position="236"/>
        <end position="277"/>
    </location>
</feature>
<keyword evidence="2" id="KW-0472">Membrane</keyword>
<evidence type="ECO:0000313" key="5">
    <source>
        <dbReference type="Proteomes" id="UP000318050"/>
    </source>
</evidence>
<feature type="transmembrane region" description="Helical" evidence="2">
    <location>
        <begin position="23"/>
        <end position="42"/>
    </location>
</feature>
<sequence>MHPHLRSFRPTQPALPALGRARIFIGALLGILLTTLVSRWWLGGNAAGLPYLVAPIGASSVLVFAAPAAPLAQPWAVFGGNVVSGLAGVLCARLIPDPVLAGACAVALAILGMSCLRCLHPPGGAVALTAVLGGPAIQAAGFGFVVTPVAVNTLLLIAMGLAFNNLTRHRYPHVAPAQPQVARNSAGYTIEDLDQVLAHYGEQLDVDRDDLDAVFRQVEARAYQRRHGDIRCGAIRSRVPAAVGPEDTVATVRGLMADYHMRSVPVTDEDGRLLGVIPPLPATVPGRQGIRHLVQPAVTALATTPVVNILPAITAGAHEAMVVDEVGRLVGMVTTADLLSALYGNEAIALAGKTSFVGLVS</sequence>
<keyword evidence="2" id="KW-0812">Transmembrane</keyword>
<feature type="transmembrane region" description="Helical" evidence="2">
    <location>
        <begin position="139"/>
        <end position="163"/>
    </location>
</feature>
<proteinExistence type="predicted"/>
<dbReference type="PROSITE" id="PS51371">
    <property type="entry name" value="CBS"/>
    <property type="match status" value="2"/>
</dbReference>
<dbReference type="PANTHER" id="PTHR33741:SF5">
    <property type="entry name" value="TRANSMEMBRANE PROTEIN DDB_G0269096-RELATED"/>
    <property type="match status" value="1"/>
</dbReference>
<evidence type="ECO:0000259" key="3">
    <source>
        <dbReference type="PROSITE" id="PS51371"/>
    </source>
</evidence>
<gene>
    <name evidence="4" type="ORF">FBZ92_12666</name>
</gene>
<dbReference type="InterPro" id="IPR058581">
    <property type="entry name" value="TM_HPP"/>
</dbReference>
<dbReference type="Pfam" id="PF04982">
    <property type="entry name" value="TM_HPP"/>
    <property type="match status" value="1"/>
</dbReference>
<dbReference type="Pfam" id="PF00571">
    <property type="entry name" value="CBS"/>
    <property type="match status" value="2"/>
</dbReference>
<dbReference type="SUPFAM" id="SSF54631">
    <property type="entry name" value="CBS-domain pair"/>
    <property type="match status" value="1"/>
</dbReference>
<name>A0A560HSF2_9PROT</name>
<evidence type="ECO:0000313" key="4">
    <source>
        <dbReference type="EMBL" id="TWB49528.1"/>
    </source>
</evidence>
<evidence type="ECO:0000256" key="1">
    <source>
        <dbReference type="PROSITE-ProRule" id="PRU00703"/>
    </source>
</evidence>
<dbReference type="PANTHER" id="PTHR33741">
    <property type="entry name" value="TRANSMEMBRANE PROTEIN DDB_G0269096-RELATED"/>
    <property type="match status" value="1"/>
</dbReference>
<feature type="transmembrane region" description="Helical" evidence="2">
    <location>
        <begin position="49"/>
        <end position="69"/>
    </location>
</feature>
<accession>A0A560HSF2</accession>